<organism evidence="2 3">
    <name type="scientific">Parnassius apollo</name>
    <name type="common">Apollo butterfly</name>
    <name type="synonym">Papilio apollo</name>
    <dbReference type="NCBI Taxonomy" id="110799"/>
    <lineage>
        <taxon>Eukaryota</taxon>
        <taxon>Metazoa</taxon>
        <taxon>Ecdysozoa</taxon>
        <taxon>Arthropoda</taxon>
        <taxon>Hexapoda</taxon>
        <taxon>Insecta</taxon>
        <taxon>Pterygota</taxon>
        <taxon>Neoptera</taxon>
        <taxon>Endopterygota</taxon>
        <taxon>Lepidoptera</taxon>
        <taxon>Glossata</taxon>
        <taxon>Ditrysia</taxon>
        <taxon>Papilionoidea</taxon>
        <taxon>Papilionidae</taxon>
        <taxon>Parnassiinae</taxon>
        <taxon>Parnassini</taxon>
        <taxon>Parnassius</taxon>
        <taxon>Parnassius</taxon>
    </lineage>
</organism>
<proteinExistence type="predicted"/>
<protein>
    <submittedName>
        <fullName evidence="2">(apollo) hypothetical protein</fullName>
    </submittedName>
</protein>
<gene>
    <name evidence="2" type="ORF">PAPOLLO_LOCUS12319</name>
</gene>
<keyword evidence="3" id="KW-1185">Reference proteome</keyword>
<feature type="region of interest" description="Disordered" evidence="1">
    <location>
        <begin position="100"/>
        <end position="119"/>
    </location>
</feature>
<sequence>MAFSSNSYIYHKHIKKKLEYALITSIFFTDDDFAPSFVTDRPLLEATSSQAVSNEEPSQPFICLISAQYDDQPESSNIQNLPQNYMQLEPLTTLISVQNDESQHSTTNLSDLHQTDSSTLNTKHGLQLTPAKINAVAVFNPEIVKPLPKGGVKIAEIYKTM</sequence>
<evidence type="ECO:0000313" key="3">
    <source>
        <dbReference type="Proteomes" id="UP000691718"/>
    </source>
</evidence>
<dbReference type="AlphaFoldDB" id="A0A8S3WZ82"/>
<dbReference type="Proteomes" id="UP000691718">
    <property type="component" value="Unassembled WGS sequence"/>
</dbReference>
<evidence type="ECO:0000256" key="1">
    <source>
        <dbReference type="SAM" id="MobiDB-lite"/>
    </source>
</evidence>
<evidence type="ECO:0000313" key="2">
    <source>
        <dbReference type="EMBL" id="CAG4992473.1"/>
    </source>
</evidence>
<name>A0A8S3WZ82_PARAO</name>
<dbReference type="OrthoDB" id="4327074at2759"/>
<reference evidence="2" key="1">
    <citation type="submission" date="2021-04" db="EMBL/GenBank/DDBJ databases">
        <authorList>
            <person name="Tunstrom K."/>
        </authorList>
    </citation>
    <scope>NUCLEOTIDE SEQUENCE</scope>
</reference>
<dbReference type="EMBL" id="CAJQZP010000885">
    <property type="protein sequence ID" value="CAG4992473.1"/>
    <property type="molecule type" value="Genomic_DNA"/>
</dbReference>
<accession>A0A8S3WZ82</accession>
<comment type="caution">
    <text evidence="2">The sequence shown here is derived from an EMBL/GenBank/DDBJ whole genome shotgun (WGS) entry which is preliminary data.</text>
</comment>